<evidence type="ECO:0000256" key="5">
    <source>
        <dbReference type="ARBA" id="ARBA00022553"/>
    </source>
</evidence>
<evidence type="ECO:0000256" key="9">
    <source>
        <dbReference type="ARBA" id="ARBA00023015"/>
    </source>
</evidence>
<feature type="modified residue" description="4-aspartylphosphate" evidence="14">
    <location>
        <position position="55"/>
    </location>
</feature>
<dbReference type="PROSITE" id="PS00688">
    <property type="entry name" value="SIGMA54_INTERACT_3"/>
    <property type="match status" value="1"/>
</dbReference>
<name>A0A1F6TMZ5_9PROT</name>
<evidence type="ECO:0000256" key="12">
    <source>
        <dbReference type="ARBA" id="ARBA00023163"/>
    </source>
</evidence>
<dbReference type="GO" id="GO:0005737">
    <property type="term" value="C:cytoplasm"/>
    <property type="evidence" value="ECO:0007669"/>
    <property type="project" value="UniProtKB-SubCell"/>
</dbReference>
<evidence type="ECO:0000256" key="4">
    <source>
        <dbReference type="ARBA" id="ARBA00022491"/>
    </source>
</evidence>
<dbReference type="Gene3D" id="3.40.50.300">
    <property type="entry name" value="P-loop containing nucleotide triphosphate hydrolases"/>
    <property type="match status" value="1"/>
</dbReference>
<dbReference type="GO" id="GO:0043565">
    <property type="term" value="F:sequence-specific DNA binding"/>
    <property type="evidence" value="ECO:0007669"/>
    <property type="project" value="InterPro"/>
</dbReference>
<keyword evidence="4 15" id="KW-0678">Repressor</keyword>
<dbReference type="GO" id="GO:0006808">
    <property type="term" value="P:regulation of nitrogen utilization"/>
    <property type="evidence" value="ECO:0007669"/>
    <property type="project" value="UniProtKB-UniRule"/>
</dbReference>
<evidence type="ECO:0000256" key="3">
    <source>
        <dbReference type="ARBA" id="ARBA00022490"/>
    </source>
</evidence>
<dbReference type="InterPro" id="IPR002078">
    <property type="entry name" value="Sigma_54_int"/>
</dbReference>
<keyword evidence="13 15" id="KW-0535">Nitrogen fixation</keyword>
<organism evidence="18 19">
    <name type="scientific">Candidatus Muproteobacteria bacterium RIFCSPHIGHO2_01_FULL_65_16</name>
    <dbReference type="NCBI Taxonomy" id="1817764"/>
    <lineage>
        <taxon>Bacteria</taxon>
        <taxon>Pseudomonadati</taxon>
        <taxon>Pseudomonadota</taxon>
        <taxon>Candidatus Muproteobacteria</taxon>
    </lineage>
</organism>
<dbReference type="SUPFAM" id="SSF52172">
    <property type="entry name" value="CheY-like"/>
    <property type="match status" value="1"/>
</dbReference>
<dbReference type="SUPFAM" id="SSF46689">
    <property type="entry name" value="Homeodomain-like"/>
    <property type="match status" value="1"/>
</dbReference>
<evidence type="ECO:0000313" key="18">
    <source>
        <dbReference type="EMBL" id="OGI46498.1"/>
    </source>
</evidence>
<dbReference type="CDD" id="cd00009">
    <property type="entry name" value="AAA"/>
    <property type="match status" value="1"/>
</dbReference>
<evidence type="ECO:0000256" key="15">
    <source>
        <dbReference type="RuleBase" id="RU365013"/>
    </source>
</evidence>
<proteinExistence type="predicted"/>
<dbReference type="FunFam" id="1.10.8.60:FF:000014">
    <property type="entry name" value="DNA-binding transcriptional regulator NtrC"/>
    <property type="match status" value="1"/>
</dbReference>
<dbReference type="InterPro" id="IPR010114">
    <property type="entry name" value="Transcript_reg_NtrC"/>
</dbReference>
<dbReference type="Pfam" id="PF02954">
    <property type="entry name" value="HTH_8"/>
    <property type="match status" value="1"/>
</dbReference>
<evidence type="ECO:0000256" key="2">
    <source>
        <dbReference type="ARBA" id="ARBA00019059"/>
    </source>
</evidence>
<accession>A0A1F6TMZ5</accession>
<dbReference type="SUPFAM" id="SSF52540">
    <property type="entry name" value="P-loop containing nucleoside triphosphate hydrolases"/>
    <property type="match status" value="1"/>
</dbReference>
<evidence type="ECO:0000256" key="6">
    <source>
        <dbReference type="ARBA" id="ARBA00022741"/>
    </source>
</evidence>
<dbReference type="InterPro" id="IPR001789">
    <property type="entry name" value="Sig_transdc_resp-reg_receiver"/>
</dbReference>
<evidence type="ECO:0000256" key="8">
    <source>
        <dbReference type="ARBA" id="ARBA00023012"/>
    </source>
</evidence>
<evidence type="ECO:0000259" key="16">
    <source>
        <dbReference type="PROSITE" id="PS50045"/>
    </source>
</evidence>
<dbReference type="GO" id="GO:0006355">
    <property type="term" value="P:regulation of DNA-templated transcription"/>
    <property type="evidence" value="ECO:0007669"/>
    <property type="project" value="InterPro"/>
</dbReference>
<keyword evidence="3 15" id="KW-0963">Cytoplasm</keyword>
<dbReference type="InterPro" id="IPR011006">
    <property type="entry name" value="CheY-like_superfamily"/>
</dbReference>
<evidence type="ECO:0000256" key="10">
    <source>
        <dbReference type="ARBA" id="ARBA00023125"/>
    </source>
</evidence>
<dbReference type="NCBIfam" id="TIGR01818">
    <property type="entry name" value="ntrC"/>
    <property type="match status" value="1"/>
</dbReference>
<dbReference type="InterPro" id="IPR002197">
    <property type="entry name" value="HTH_Fis"/>
</dbReference>
<evidence type="ECO:0000313" key="19">
    <source>
        <dbReference type="Proteomes" id="UP000179360"/>
    </source>
</evidence>
<evidence type="ECO:0000256" key="7">
    <source>
        <dbReference type="ARBA" id="ARBA00022840"/>
    </source>
</evidence>
<evidence type="ECO:0000256" key="11">
    <source>
        <dbReference type="ARBA" id="ARBA00023159"/>
    </source>
</evidence>
<dbReference type="STRING" id="1817764.A2637_05430"/>
<dbReference type="PROSITE" id="PS50110">
    <property type="entry name" value="RESPONSE_REGULATORY"/>
    <property type="match status" value="1"/>
</dbReference>
<dbReference type="PANTHER" id="PTHR32071">
    <property type="entry name" value="TRANSCRIPTIONAL REGULATORY PROTEIN"/>
    <property type="match status" value="1"/>
</dbReference>
<dbReference type="Pfam" id="PF00072">
    <property type="entry name" value="Response_reg"/>
    <property type="match status" value="1"/>
</dbReference>
<dbReference type="Proteomes" id="UP000179360">
    <property type="component" value="Unassembled WGS sequence"/>
</dbReference>
<dbReference type="PROSITE" id="PS50045">
    <property type="entry name" value="SIGMA54_INTERACT_4"/>
    <property type="match status" value="1"/>
</dbReference>
<dbReference type="GO" id="GO:0000156">
    <property type="term" value="F:phosphorelay response regulator activity"/>
    <property type="evidence" value="ECO:0007669"/>
    <property type="project" value="UniProtKB-UniRule"/>
</dbReference>
<dbReference type="PROSITE" id="PS00676">
    <property type="entry name" value="SIGMA54_INTERACT_2"/>
    <property type="match status" value="1"/>
</dbReference>
<comment type="function">
    <text evidence="15">Member of the two-component regulatory system NtrB/NtrC, which controls expression of the nitrogen-regulated (ntr) genes in response to nitrogen limitation. Phosphorylated NtrC binds directly to DNA and stimulates the formation of open promoter-sigma54-RNA polymerase complexes.</text>
</comment>
<protein>
    <recommendedName>
        <fullName evidence="2 15">DNA-binding transcriptional regulator NtrC</fullName>
    </recommendedName>
    <alternativeName>
        <fullName evidence="15">Nitrogen regulation protein NR(I)</fullName>
    </alternativeName>
</protein>
<sequence>MARPETVWVIDDDRSIRWVLEKALEQAGMAVRCFDSAEGVAELLARTQPDAIITDIRMPGVSGLDLLAAINAKAPEIPVIITTAYTDMDSAVASYRGGAFEYLPKPFDVDEAVNLARRAIEHRRRKIEPTPAAERAPEIIGSAASMQEVFRAIGRLSGSNLSVLLNGESGTGKELVARALHNHSPRAQGPFIAINIAAIPGELLESELFGHEKGAFTGAQAQRKGRFEQANGGTLFLDEIGDMPPALQTRLLRVLQDGRFYRVGGHDQIETDVRIVAATNQDLEQRVKEGRFREDLFHRLNVIRIHLPPLRERREDIPTLARHFLKQSASELGVEPKQLTPEAEEYLGRLPWPGNVRQLENTCRWLTVMAPAQAIRPDDLPPELRAAGQDQEPGKSWEANLRRLVEQRLARGEDDIFQDINRVFERLLIEAALKHTGGRKQEAAEKLGWGRNTLTRKLKELGIEA</sequence>
<dbReference type="PROSITE" id="PS00675">
    <property type="entry name" value="SIGMA54_INTERACT_1"/>
    <property type="match status" value="1"/>
</dbReference>
<dbReference type="AlphaFoldDB" id="A0A1F6TMZ5"/>
<dbReference type="FunFam" id="1.10.10.60:FF:000088">
    <property type="entry name" value="DNA-binding transcriptional regulator NtrC"/>
    <property type="match status" value="1"/>
</dbReference>
<comment type="caution">
    <text evidence="18">The sequence shown here is derived from an EMBL/GenBank/DDBJ whole genome shotgun (WGS) entry which is preliminary data.</text>
</comment>
<evidence type="ECO:0000256" key="1">
    <source>
        <dbReference type="ARBA" id="ARBA00004496"/>
    </source>
</evidence>
<keyword evidence="5 14" id="KW-0597">Phosphoprotein</keyword>
<gene>
    <name evidence="15" type="primary">ntrC</name>
    <name evidence="18" type="ORF">A2637_05430</name>
</gene>
<dbReference type="InterPro" id="IPR025943">
    <property type="entry name" value="Sigma_54_int_dom_ATP-bd_2"/>
</dbReference>
<evidence type="ECO:0000256" key="13">
    <source>
        <dbReference type="ARBA" id="ARBA00023231"/>
    </source>
</evidence>
<reference evidence="18 19" key="1">
    <citation type="journal article" date="2016" name="Nat. Commun.">
        <title>Thousands of microbial genomes shed light on interconnected biogeochemical processes in an aquifer system.</title>
        <authorList>
            <person name="Anantharaman K."/>
            <person name="Brown C.T."/>
            <person name="Hug L.A."/>
            <person name="Sharon I."/>
            <person name="Castelle C.J."/>
            <person name="Probst A.J."/>
            <person name="Thomas B.C."/>
            <person name="Singh A."/>
            <person name="Wilkins M.J."/>
            <person name="Karaoz U."/>
            <person name="Brodie E.L."/>
            <person name="Williams K.H."/>
            <person name="Hubbard S.S."/>
            <person name="Banfield J.F."/>
        </authorList>
    </citation>
    <scope>NUCLEOTIDE SEQUENCE [LARGE SCALE GENOMIC DNA]</scope>
</reference>
<dbReference type="PRINTS" id="PR01590">
    <property type="entry name" value="HTHFIS"/>
</dbReference>
<dbReference type="NCBIfam" id="NF008176">
    <property type="entry name" value="PRK10923.1"/>
    <property type="match status" value="1"/>
</dbReference>
<dbReference type="FunFam" id="3.40.50.2300:FF:000018">
    <property type="entry name" value="DNA-binding transcriptional regulator NtrC"/>
    <property type="match status" value="1"/>
</dbReference>
<feature type="domain" description="Sigma-54 factor interaction" evidence="16">
    <location>
        <begin position="139"/>
        <end position="368"/>
    </location>
</feature>
<dbReference type="GO" id="GO:0005524">
    <property type="term" value="F:ATP binding"/>
    <property type="evidence" value="ECO:0007669"/>
    <property type="project" value="UniProtKB-KW"/>
</dbReference>
<evidence type="ECO:0000256" key="14">
    <source>
        <dbReference type="PROSITE-ProRule" id="PRU00169"/>
    </source>
</evidence>
<keyword evidence="9 15" id="KW-0805">Transcription regulation</keyword>
<keyword evidence="12 15" id="KW-0804">Transcription</keyword>
<dbReference type="FunFam" id="3.40.50.300:FF:000006">
    <property type="entry name" value="DNA-binding transcriptional regulator NtrC"/>
    <property type="match status" value="1"/>
</dbReference>
<keyword evidence="7 15" id="KW-0067">ATP-binding</keyword>
<dbReference type="Gene3D" id="1.10.10.60">
    <property type="entry name" value="Homeodomain-like"/>
    <property type="match status" value="1"/>
</dbReference>
<keyword evidence="11 15" id="KW-0010">Activator</keyword>
<dbReference type="InterPro" id="IPR009057">
    <property type="entry name" value="Homeodomain-like_sf"/>
</dbReference>
<dbReference type="SMART" id="SM00382">
    <property type="entry name" value="AAA"/>
    <property type="match status" value="1"/>
</dbReference>
<dbReference type="Pfam" id="PF00158">
    <property type="entry name" value="Sigma54_activat"/>
    <property type="match status" value="1"/>
</dbReference>
<evidence type="ECO:0000259" key="17">
    <source>
        <dbReference type="PROSITE" id="PS50110"/>
    </source>
</evidence>
<dbReference type="InterPro" id="IPR025944">
    <property type="entry name" value="Sigma_54_int_dom_CS"/>
</dbReference>
<dbReference type="InterPro" id="IPR058031">
    <property type="entry name" value="AAA_lid_NorR"/>
</dbReference>
<keyword evidence="8 15" id="KW-0902">Two-component regulatory system</keyword>
<dbReference type="EMBL" id="MFSY01000044">
    <property type="protein sequence ID" value="OGI46498.1"/>
    <property type="molecule type" value="Genomic_DNA"/>
</dbReference>
<dbReference type="SMART" id="SM00448">
    <property type="entry name" value="REC"/>
    <property type="match status" value="1"/>
</dbReference>
<dbReference type="Gene3D" id="1.10.8.60">
    <property type="match status" value="1"/>
</dbReference>
<dbReference type="InterPro" id="IPR003593">
    <property type="entry name" value="AAA+_ATPase"/>
</dbReference>
<comment type="subcellular location">
    <subcellularLocation>
        <location evidence="1 15">Cytoplasm</location>
    </subcellularLocation>
</comment>
<dbReference type="InterPro" id="IPR027417">
    <property type="entry name" value="P-loop_NTPase"/>
</dbReference>
<dbReference type="Pfam" id="PF25601">
    <property type="entry name" value="AAA_lid_14"/>
    <property type="match status" value="1"/>
</dbReference>
<dbReference type="PANTHER" id="PTHR32071:SF95">
    <property type="entry name" value="DNA-BINDING TRANSCRIPTIONAL REGULATOR NTRC"/>
    <property type="match status" value="1"/>
</dbReference>
<dbReference type="Gene3D" id="3.40.50.2300">
    <property type="match status" value="1"/>
</dbReference>
<keyword evidence="10 15" id="KW-0238">DNA-binding</keyword>
<feature type="domain" description="Response regulatory" evidence="17">
    <location>
        <begin position="6"/>
        <end position="120"/>
    </location>
</feature>
<dbReference type="InterPro" id="IPR025662">
    <property type="entry name" value="Sigma_54_int_dom_ATP-bd_1"/>
</dbReference>
<keyword evidence="6 15" id="KW-0547">Nucleotide-binding</keyword>